<gene>
    <name evidence="2" type="ORF">GOP47_0012744</name>
</gene>
<keyword evidence="3" id="KW-1185">Reference proteome</keyword>
<evidence type="ECO:0000256" key="1">
    <source>
        <dbReference type="SAM" id="SignalP"/>
    </source>
</evidence>
<comment type="caution">
    <text evidence="2">The sequence shown here is derived from an EMBL/GenBank/DDBJ whole genome shotgun (WGS) entry which is preliminary data.</text>
</comment>
<organism evidence="2 3">
    <name type="scientific">Adiantum capillus-veneris</name>
    <name type="common">Maidenhair fern</name>
    <dbReference type="NCBI Taxonomy" id="13818"/>
    <lineage>
        <taxon>Eukaryota</taxon>
        <taxon>Viridiplantae</taxon>
        <taxon>Streptophyta</taxon>
        <taxon>Embryophyta</taxon>
        <taxon>Tracheophyta</taxon>
        <taxon>Polypodiopsida</taxon>
        <taxon>Polypodiidae</taxon>
        <taxon>Polypodiales</taxon>
        <taxon>Pteridineae</taxon>
        <taxon>Pteridaceae</taxon>
        <taxon>Vittarioideae</taxon>
        <taxon>Adiantum</taxon>
    </lineage>
</organism>
<keyword evidence="1" id="KW-0732">Signal</keyword>
<name>A0A9D4ZEL2_ADICA</name>
<feature type="signal peptide" evidence="1">
    <location>
        <begin position="1"/>
        <end position="28"/>
    </location>
</feature>
<protein>
    <submittedName>
        <fullName evidence="2">Uncharacterized protein</fullName>
    </submittedName>
</protein>
<accession>A0A9D4ZEL2</accession>
<evidence type="ECO:0000313" key="2">
    <source>
        <dbReference type="EMBL" id="KAI5072638.1"/>
    </source>
</evidence>
<dbReference type="EMBL" id="JABFUD020000012">
    <property type="protein sequence ID" value="KAI5072638.1"/>
    <property type="molecule type" value="Genomic_DNA"/>
</dbReference>
<reference evidence="2" key="1">
    <citation type="submission" date="2021-01" db="EMBL/GenBank/DDBJ databases">
        <title>Adiantum capillus-veneris genome.</title>
        <authorList>
            <person name="Fang Y."/>
            <person name="Liao Q."/>
        </authorList>
    </citation>
    <scope>NUCLEOTIDE SEQUENCE</scope>
    <source>
        <strain evidence="2">H3</strain>
        <tissue evidence="2">Leaf</tissue>
    </source>
</reference>
<dbReference type="Proteomes" id="UP000886520">
    <property type="component" value="Chromosome 12"/>
</dbReference>
<dbReference type="AlphaFoldDB" id="A0A9D4ZEL2"/>
<evidence type="ECO:0000313" key="3">
    <source>
        <dbReference type="Proteomes" id="UP000886520"/>
    </source>
</evidence>
<proteinExistence type="predicted"/>
<sequence>MAANSFCSSLSMLGTFLLLCVFCSLSCASRIKAFDVSAKCPSLFTNASLTSGETRSNSSTLLVVPWRLSFKQFVKFRPDSCLLDGFSVQVLLQALRYMERPPQYKFVLHGSGDAEPNYDDMIDMLVNKTWPSSVLRSKPKRLRRKRVVPL</sequence>
<feature type="chain" id="PRO_5038460968" evidence="1">
    <location>
        <begin position="29"/>
        <end position="150"/>
    </location>
</feature>